<feature type="compositionally biased region" description="Basic residues" evidence="3">
    <location>
        <begin position="353"/>
        <end position="364"/>
    </location>
</feature>
<feature type="compositionally biased region" description="Basic residues" evidence="3">
    <location>
        <begin position="402"/>
        <end position="425"/>
    </location>
</feature>
<dbReference type="InterPro" id="IPR035979">
    <property type="entry name" value="RBD_domain_sf"/>
</dbReference>
<organism evidence="5 6">
    <name type="scientific">Plasmodium chabaudi adami</name>
    <dbReference type="NCBI Taxonomy" id="5826"/>
    <lineage>
        <taxon>Eukaryota</taxon>
        <taxon>Sar</taxon>
        <taxon>Alveolata</taxon>
        <taxon>Apicomplexa</taxon>
        <taxon>Aconoidasida</taxon>
        <taxon>Haemosporida</taxon>
        <taxon>Plasmodiidae</taxon>
        <taxon>Plasmodium</taxon>
        <taxon>Plasmodium (Vinckeia)</taxon>
    </lineage>
</organism>
<dbReference type="Proteomes" id="UP000507536">
    <property type="component" value="Chromosome 1"/>
</dbReference>
<dbReference type="Pfam" id="PF00076">
    <property type="entry name" value="RRM_1"/>
    <property type="match status" value="2"/>
</dbReference>
<dbReference type="AlphaFoldDB" id="A0A1C6Y7D5"/>
<protein>
    <submittedName>
        <fullName evidence="5">RNA-binding protein, putative</fullName>
    </submittedName>
</protein>
<feature type="compositionally biased region" description="Basic and acidic residues" evidence="3">
    <location>
        <begin position="513"/>
        <end position="541"/>
    </location>
</feature>
<reference evidence="5 6" key="1">
    <citation type="submission" date="2016-08" db="EMBL/GenBank/DDBJ databases">
        <authorList>
            <consortium name="Pathogen Informatics"/>
        </authorList>
    </citation>
    <scope>NUCLEOTIDE SEQUENCE [LARGE SCALE GENOMIC DNA]</scope>
    <source>
        <strain evidence="5 6">DS</strain>
    </source>
</reference>
<feature type="compositionally biased region" description="Basic and acidic residues" evidence="3">
    <location>
        <begin position="336"/>
        <end position="352"/>
    </location>
</feature>
<evidence type="ECO:0000313" key="6">
    <source>
        <dbReference type="Proteomes" id="UP000507536"/>
    </source>
</evidence>
<feature type="compositionally biased region" description="Low complexity" evidence="3">
    <location>
        <begin position="388"/>
        <end position="401"/>
    </location>
</feature>
<dbReference type="InterPro" id="IPR000504">
    <property type="entry name" value="RRM_dom"/>
</dbReference>
<dbReference type="CDD" id="cd00590">
    <property type="entry name" value="RRM_SF"/>
    <property type="match status" value="1"/>
</dbReference>
<dbReference type="Gene3D" id="3.30.70.330">
    <property type="match status" value="2"/>
</dbReference>
<feature type="compositionally biased region" description="Basic and acidic residues" evidence="3">
    <location>
        <begin position="373"/>
        <end position="387"/>
    </location>
</feature>
<keyword evidence="1 2" id="KW-0694">RNA-binding</keyword>
<dbReference type="SUPFAM" id="SSF54928">
    <property type="entry name" value="RNA-binding domain, RBD"/>
    <property type="match status" value="2"/>
</dbReference>
<evidence type="ECO:0000256" key="2">
    <source>
        <dbReference type="PROSITE-ProRule" id="PRU00176"/>
    </source>
</evidence>
<feature type="compositionally biased region" description="Low complexity" evidence="3">
    <location>
        <begin position="426"/>
        <end position="442"/>
    </location>
</feature>
<dbReference type="PANTHER" id="PTHR23236">
    <property type="entry name" value="EUKARYOTIC TRANSLATION INITIATION FACTOR 4B/4H"/>
    <property type="match status" value="1"/>
</dbReference>
<accession>A0A1C6Y7D5</accession>
<evidence type="ECO:0000259" key="4">
    <source>
        <dbReference type="PROSITE" id="PS50102"/>
    </source>
</evidence>
<name>A0A1C6Y7D5_PLACE</name>
<evidence type="ECO:0000256" key="1">
    <source>
        <dbReference type="ARBA" id="ARBA00022884"/>
    </source>
</evidence>
<evidence type="ECO:0000256" key="3">
    <source>
        <dbReference type="SAM" id="MobiDB-lite"/>
    </source>
</evidence>
<gene>
    <name evidence="5" type="ORF">PCHDS_000009400</name>
</gene>
<dbReference type="PROSITE" id="PS50102">
    <property type="entry name" value="RRM"/>
    <property type="match status" value="2"/>
</dbReference>
<feature type="domain" description="RRM" evidence="4">
    <location>
        <begin position="9"/>
        <end position="84"/>
    </location>
</feature>
<dbReference type="PANTHER" id="PTHR23236:SF11">
    <property type="entry name" value="EUKARYOTIC TRANSLATION INITIATION FACTOR 4H"/>
    <property type="match status" value="1"/>
</dbReference>
<dbReference type="SMART" id="SM00360">
    <property type="entry name" value="RRM"/>
    <property type="match status" value="2"/>
</dbReference>
<evidence type="ECO:0000313" key="5">
    <source>
        <dbReference type="EMBL" id="SCM19023.1"/>
    </source>
</evidence>
<dbReference type="GO" id="GO:0003723">
    <property type="term" value="F:RNA binding"/>
    <property type="evidence" value="ECO:0007669"/>
    <property type="project" value="UniProtKB-UniRule"/>
</dbReference>
<feature type="region of interest" description="Disordered" evidence="3">
    <location>
        <begin position="311"/>
        <end position="541"/>
    </location>
</feature>
<dbReference type="EMBL" id="LT608181">
    <property type="protein sequence ID" value="SCM19023.1"/>
    <property type="molecule type" value="Genomic_DNA"/>
</dbReference>
<feature type="compositionally biased region" description="Basic residues" evidence="3">
    <location>
        <begin position="447"/>
        <end position="464"/>
    </location>
</feature>
<sequence>MSLNFSIANVVYVKNLSANVSEEDIREKFQECDEIINVVFKKFPGTNQKYCQIEFKTSEGITKSSRLNGELLLNLPMTVTVIEPILQSQTFSETPNISEHDKGGNNVDYSSSQYQNLQNMLLQNQVISDQKKRLVDFQNELNEKNKKFDVFSKIIYMENIPEKYNESDVVEFFKHVGKTTSYKFQYNEQINMYTAYVEFINEENAKAALNLSGTKIENKEVIIKDAYSILNQNDSTLKTQLSIYNNLNKKLSGDQNIMNKQSNVNEKVEKVLALKEKLALKLCAMYNPNLLLVNNLVQANQLLLTNSLDSTSSNNIINKEKEKNESDLAASQKGLKHGDKRSDEDTSDDERKKYIKKKRKKRNKYSSNSRSSHSSDESDEKKSDERSSQSGSSSDSSSRSRSGGRKKNIDKRRSSRKRDKIKKRSSSSSSDSSKSDSSSSYDSGKHTDRHKHRSQRHKKKRRKNSKGDYDSSDTYSDSSHSSKRKHRKSSSDKPWWIQESEKMEMRKRMKEKYRREMLYRHREREKSRYRHRDRDRDRDRR</sequence>
<feature type="domain" description="RRM" evidence="4">
    <location>
        <begin position="153"/>
        <end position="228"/>
    </location>
</feature>
<dbReference type="InterPro" id="IPR012677">
    <property type="entry name" value="Nucleotide-bd_a/b_plait_sf"/>
</dbReference>
<proteinExistence type="predicted"/>